<dbReference type="AlphaFoldDB" id="A0A2J0KTN5"/>
<sequence length="561" mass="64034">MESSPTLWRFLSRIRLILNGQPRWKPVLDKDRTRWTTYIKKAKLGPNILIATSLGSHLAASRLESLLAVALTLRGASVSILLCDSALPACQEADVGRCPNRKHFIRYGPRRDLCIGCFSPAYKMYRSLGINVFRYSEFITADELANVHNISSTLPLEDIQNYRLDGLSIGEHALAGALRFLARGTLDNEPYAESILRQYLKAALITVYVMQHLLEKSHFEHAVFHHGIYVPQGLIREVCHHSGVRVVNWDPAYRKNCFIFGHGDNSFRTIMTEPVEKWINIQWGSGLETELMRYLKSRSYGTQDWICVHHKTSKEDLNTIAAKIGVDFSKPCIGMLTNVMWDAQIYYQNNIFKNMLEWALETIEYFAKRPELQLLVRVHPAEILGIMTSKQLFIEEIKKVFPVLPKNVFIIPPESPISTYAAMLQCNAVIIYSTTAGMELAALGIPIIVGGGTWFRNKGIGMAADSKEDYFRLLNRLPLKHRLKNDLIEQARKYTFHLFFRRTIPIKFAKESVFHSFVQTPYVINVQNISELLPGQDKGLDIICDGILYGKDFIYPAELYI</sequence>
<accession>A0A2J0KTN5</accession>
<comment type="caution">
    <text evidence="1">The sequence shown here is derived from an EMBL/GenBank/DDBJ whole genome shotgun (WGS) entry which is preliminary data.</text>
</comment>
<protein>
    <submittedName>
        <fullName evidence="1">Capsule biosynthesis protein</fullName>
    </submittedName>
</protein>
<reference evidence="1 2" key="1">
    <citation type="submission" date="2017-09" db="EMBL/GenBank/DDBJ databases">
        <title>Depth-based differentiation of microbial function through sediment-hosted aquifers and enrichment of novel symbionts in the deep terrestrial subsurface.</title>
        <authorList>
            <person name="Probst A.J."/>
            <person name="Ladd B."/>
            <person name="Jarett J.K."/>
            <person name="Geller-Mcgrath D.E."/>
            <person name="Sieber C.M."/>
            <person name="Emerson J.B."/>
            <person name="Anantharaman K."/>
            <person name="Thomas B.C."/>
            <person name="Malmstrom R."/>
            <person name="Stieglmeier M."/>
            <person name="Klingl A."/>
            <person name="Woyke T."/>
            <person name="Ryan C.M."/>
            <person name="Banfield J.F."/>
        </authorList>
    </citation>
    <scope>NUCLEOTIDE SEQUENCE [LARGE SCALE GENOMIC DNA]</scope>
    <source>
        <strain evidence="1">CG07_land_8_20_14_0_80_42_15</strain>
    </source>
</reference>
<gene>
    <name evidence="1" type="ORF">COS99_03405</name>
</gene>
<dbReference type="SUPFAM" id="SSF53756">
    <property type="entry name" value="UDP-Glycosyltransferase/glycogen phosphorylase"/>
    <property type="match status" value="1"/>
</dbReference>
<dbReference type="Proteomes" id="UP000230052">
    <property type="component" value="Unassembled WGS sequence"/>
</dbReference>
<dbReference type="EMBL" id="PEWV01000032">
    <property type="protein sequence ID" value="PIU41862.1"/>
    <property type="molecule type" value="Genomic_DNA"/>
</dbReference>
<organism evidence="1 2">
    <name type="scientific">Candidatus Aquitaenariimonas noxiae</name>
    <dbReference type="NCBI Taxonomy" id="1974741"/>
    <lineage>
        <taxon>Bacteria</taxon>
        <taxon>Pseudomonadati</taxon>
        <taxon>Candidatus Omnitrophota</taxon>
        <taxon>Candidatus Aquitaenariimonas</taxon>
    </lineage>
</organism>
<evidence type="ECO:0000313" key="2">
    <source>
        <dbReference type="Proteomes" id="UP000230052"/>
    </source>
</evidence>
<name>A0A2J0KTN5_9BACT</name>
<evidence type="ECO:0000313" key="1">
    <source>
        <dbReference type="EMBL" id="PIU41862.1"/>
    </source>
</evidence>
<proteinExistence type="predicted"/>